<keyword evidence="1" id="KW-0560">Oxidoreductase</keyword>
<dbReference type="AlphaFoldDB" id="A0A4Q5J009"/>
<dbReference type="InterPro" id="IPR012349">
    <property type="entry name" value="Split_barrel_FMN-bd"/>
</dbReference>
<dbReference type="EMBL" id="SDPU01000022">
    <property type="protein sequence ID" value="RYU11820.1"/>
    <property type="molecule type" value="Genomic_DNA"/>
</dbReference>
<proteinExistence type="predicted"/>
<dbReference type="InterPro" id="IPR052019">
    <property type="entry name" value="F420H2_bilvrd_red/Heme_oxyg"/>
</dbReference>
<evidence type="ECO:0000313" key="3">
    <source>
        <dbReference type="EMBL" id="RYU11820.1"/>
    </source>
</evidence>
<dbReference type="PANTHER" id="PTHR35176">
    <property type="entry name" value="HEME OXYGENASE HI_0854-RELATED"/>
    <property type="match status" value="1"/>
</dbReference>
<dbReference type="Proteomes" id="UP000291189">
    <property type="component" value="Unassembled WGS sequence"/>
</dbReference>
<dbReference type="GO" id="GO:0016627">
    <property type="term" value="F:oxidoreductase activity, acting on the CH-CH group of donors"/>
    <property type="evidence" value="ECO:0007669"/>
    <property type="project" value="TreeGrafter"/>
</dbReference>
<reference evidence="3 4" key="1">
    <citation type="submission" date="2019-01" db="EMBL/GenBank/DDBJ databases">
        <title>Nocardioides guangzhouensis sp. nov., an actinobacterium isolated from soil.</title>
        <authorList>
            <person name="Fu Y."/>
            <person name="Cai Y."/>
            <person name="Lin Z."/>
            <person name="Chen P."/>
        </authorList>
    </citation>
    <scope>NUCLEOTIDE SEQUENCE [LARGE SCALE GENOMIC DNA]</scope>
    <source>
        <strain evidence="3 4">NBRC 105384</strain>
    </source>
</reference>
<dbReference type="InterPro" id="IPR011576">
    <property type="entry name" value="Pyridox_Oxase_N"/>
</dbReference>
<dbReference type="GO" id="GO:0005829">
    <property type="term" value="C:cytosol"/>
    <property type="evidence" value="ECO:0007669"/>
    <property type="project" value="TreeGrafter"/>
</dbReference>
<evidence type="ECO:0000259" key="2">
    <source>
        <dbReference type="Pfam" id="PF01243"/>
    </source>
</evidence>
<dbReference type="Pfam" id="PF01243">
    <property type="entry name" value="PNPOx_N"/>
    <property type="match status" value="1"/>
</dbReference>
<accession>A0A4Q5J009</accession>
<dbReference type="OrthoDB" id="9788889at2"/>
<keyword evidence="4" id="KW-1185">Reference proteome</keyword>
<dbReference type="GO" id="GO:0070967">
    <property type="term" value="F:coenzyme F420 binding"/>
    <property type="evidence" value="ECO:0007669"/>
    <property type="project" value="TreeGrafter"/>
</dbReference>
<evidence type="ECO:0000313" key="4">
    <source>
        <dbReference type="Proteomes" id="UP000291189"/>
    </source>
</evidence>
<protein>
    <submittedName>
        <fullName evidence="3">Pyridoxamine 5'-phosphate oxidase family protein</fullName>
    </submittedName>
</protein>
<dbReference type="Gene3D" id="2.30.110.10">
    <property type="entry name" value="Electron Transport, Fmn-binding Protein, Chain A"/>
    <property type="match status" value="1"/>
</dbReference>
<feature type="domain" description="Pyridoxamine 5'-phosphate oxidase N-terminal" evidence="2">
    <location>
        <begin position="17"/>
        <end position="146"/>
    </location>
</feature>
<organism evidence="3 4">
    <name type="scientific">Nocardioides iriomotensis</name>
    <dbReference type="NCBI Taxonomy" id="715784"/>
    <lineage>
        <taxon>Bacteria</taxon>
        <taxon>Bacillati</taxon>
        <taxon>Actinomycetota</taxon>
        <taxon>Actinomycetes</taxon>
        <taxon>Propionibacteriales</taxon>
        <taxon>Nocardioidaceae</taxon>
        <taxon>Nocardioides</taxon>
    </lineage>
</organism>
<name>A0A4Q5J009_9ACTN</name>
<evidence type="ECO:0000256" key="1">
    <source>
        <dbReference type="ARBA" id="ARBA00023002"/>
    </source>
</evidence>
<sequence length="172" mass="18840">MAHTHTRHEVGADPDLQAELRDVLDANRFMVLGTVGPDGHPRVSPVYFTHDGYRRLYWVSSPDAQHTHNVHGHPEVEVVVFDSTRVPRETQAAYLRGTAVEVAGPELADECARAFASVGEGARPFTPEELSGDADLRLFRLDVREYAVHVRGGSARGLGVDTRFGITMPDAG</sequence>
<dbReference type="SUPFAM" id="SSF50475">
    <property type="entry name" value="FMN-binding split barrel"/>
    <property type="match status" value="1"/>
</dbReference>
<dbReference type="RefSeq" id="WP_129987407.1">
    <property type="nucleotide sequence ID" value="NZ_SDPU01000022.1"/>
</dbReference>
<gene>
    <name evidence="3" type="ORF">ETU37_11155</name>
</gene>
<comment type="caution">
    <text evidence="3">The sequence shown here is derived from an EMBL/GenBank/DDBJ whole genome shotgun (WGS) entry which is preliminary data.</text>
</comment>
<dbReference type="PANTHER" id="PTHR35176:SF6">
    <property type="entry name" value="HEME OXYGENASE HI_0854-RELATED"/>
    <property type="match status" value="1"/>
</dbReference>